<gene>
    <name evidence="1" type="ORF">DLM77_14890</name>
</gene>
<dbReference type="EMBL" id="QHCR01000006">
    <property type="protein sequence ID" value="RHX79220.1"/>
    <property type="molecule type" value="Genomic_DNA"/>
</dbReference>
<name>A0ABX9M1K1_9LEPT</name>
<evidence type="ECO:0000313" key="1">
    <source>
        <dbReference type="EMBL" id="RHX79220.1"/>
    </source>
</evidence>
<reference evidence="2" key="1">
    <citation type="submission" date="2018-05" db="EMBL/GenBank/DDBJ databases">
        <title>Leptospira yasudae sp. nov. and Leptospira stimsonii sp. nov., two pathogenic species of the genus Leptospira isolated from environmental sources.</title>
        <authorList>
            <person name="Casanovas-Massana A."/>
            <person name="Hamond C."/>
            <person name="Santos L.A."/>
            <person name="Hacker K.P."/>
            <person name="Balassiano I."/>
            <person name="Medeiros M.A."/>
            <person name="Reis M.G."/>
            <person name="Ko A.I."/>
            <person name="Wunder E.A."/>
        </authorList>
    </citation>
    <scope>NUCLEOTIDE SEQUENCE [LARGE SCALE GENOMIC DNA]</scope>
    <source>
        <strain evidence="2">B21</strain>
    </source>
</reference>
<reference evidence="1 2" key="2">
    <citation type="journal article" date="2020" name="Int. J. Syst. Evol. Microbiol.">
        <title>Leptospira yasudae sp. nov. and Leptospira stimsonii sp. nov., two new species of the pathogenic group isolated from environmental sources.</title>
        <authorList>
            <person name="Casanovas-Massana A."/>
            <person name="Hamond C."/>
            <person name="Santos L.A."/>
            <person name="de Oliveira D."/>
            <person name="Hacker K.P."/>
            <person name="Balassiano I."/>
            <person name="Costa F."/>
            <person name="Medeiros M.A."/>
            <person name="Reis M.G."/>
            <person name="Ko A.I."/>
            <person name="Wunder E.A."/>
        </authorList>
    </citation>
    <scope>NUCLEOTIDE SEQUENCE [LARGE SCALE GENOMIC DNA]</scope>
    <source>
        <strain evidence="1 2">B21</strain>
    </source>
</reference>
<organism evidence="1 2">
    <name type="scientific">Leptospira yasudae</name>
    <dbReference type="NCBI Taxonomy" id="2202201"/>
    <lineage>
        <taxon>Bacteria</taxon>
        <taxon>Pseudomonadati</taxon>
        <taxon>Spirochaetota</taxon>
        <taxon>Spirochaetia</taxon>
        <taxon>Leptospirales</taxon>
        <taxon>Leptospiraceae</taxon>
        <taxon>Leptospira</taxon>
    </lineage>
</organism>
<evidence type="ECO:0000313" key="2">
    <source>
        <dbReference type="Proteomes" id="UP000285569"/>
    </source>
</evidence>
<protein>
    <submittedName>
        <fullName evidence="1">Uncharacterized protein</fullName>
    </submittedName>
</protein>
<keyword evidence="2" id="KW-1185">Reference proteome</keyword>
<comment type="caution">
    <text evidence="1">The sequence shown here is derived from an EMBL/GenBank/DDBJ whole genome shotgun (WGS) entry which is preliminary data.</text>
</comment>
<sequence>MFSTFGTCKAKTDGELQILLQSASLLGETKCSCEKVERKEGIDSEELAICLHLLEETQRKYGVYVRKFPETAKQSELVVQKSYAKNCLR</sequence>
<accession>A0ABX9M1K1</accession>
<dbReference type="Proteomes" id="UP000285569">
    <property type="component" value="Unassembled WGS sequence"/>
</dbReference>
<proteinExistence type="predicted"/>